<evidence type="ECO:0000256" key="1">
    <source>
        <dbReference type="ARBA" id="ARBA00004651"/>
    </source>
</evidence>
<feature type="transmembrane region" description="Helical" evidence="8">
    <location>
        <begin position="235"/>
        <end position="253"/>
    </location>
</feature>
<comment type="caution">
    <text evidence="9">The sequence shown here is derived from an EMBL/GenBank/DDBJ whole genome shotgun (WGS) entry which is preliminary data.</text>
</comment>
<keyword evidence="10" id="KW-1185">Reference proteome</keyword>
<proteinExistence type="inferred from homology"/>
<dbReference type="InterPro" id="IPR002781">
    <property type="entry name" value="TM_pro_TauE-like"/>
</dbReference>
<feature type="transmembrane region" description="Helical" evidence="8">
    <location>
        <begin position="179"/>
        <end position="198"/>
    </location>
</feature>
<comment type="subcellular location">
    <subcellularLocation>
        <location evidence="1 8">Cell membrane</location>
        <topology evidence="1 8">Multi-pass membrane protein</topology>
    </subcellularLocation>
</comment>
<organism evidence="9 10">
    <name type="scientific">Parasphingorhabdus litoris</name>
    <dbReference type="NCBI Taxonomy" id="394733"/>
    <lineage>
        <taxon>Bacteria</taxon>
        <taxon>Pseudomonadati</taxon>
        <taxon>Pseudomonadota</taxon>
        <taxon>Alphaproteobacteria</taxon>
        <taxon>Sphingomonadales</taxon>
        <taxon>Sphingomonadaceae</taxon>
        <taxon>Parasphingorhabdus</taxon>
    </lineage>
</organism>
<keyword evidence="5 8" id="KW-0812">Transmembrane</keyword>
<keyword evidence="3" id="KW-0813">Transport</keyword>
<reference evidence="9 10" key="1">
    <citation type="journal article" date="2019" name="Int. J. Syst. Evol. Microbiol.">
        <title>The Global Catalogue of Microorganisms (GCM) 10K type strain sequencing project: providing services to taxonomists for standard genome sequencing and annotation.</title>
        <authorList>
            <consortium name="The Broad Institute Genomics Platform"/>
            <consortium name="The Broad Institute Genome Sequencing Center for Infectious Disease"/>
            <person name="Wu L."/>
            <person name="Ma J."/>
        </authorList>
    </citation>
    <scope>NUCLEOTIDE SEQUENCE [LARGE SCALE GENOMIC DNA]</scope>
    <source>
        <strain evidence="9 10">JCM 14162</strain>
    </source>
</reference>
<evidence type="ECO:0000256" key="7">
    <source>
        <dbReference type="ARBA" id="ARBA00023136"/>
    </source>
</evidence>
<dbReference type="Pfam" id="PF01925">
    <property type="entry name" value="TauE"/>
    <property type="match status" value="1"/>
</dbReference>
<keyword evidence="4 8" id="KW-1003">Cell membrane</keyword>
<evidence type="ECO:0000313" key="10">
    <source>
        <dbReference type="Proteomes" id="UP001500713"/>
    </source>
</evidence>
<keyword evidence="7 8" id="KW-0472">Membrane</keyword>
<dbReference type="PANTHER" id="PTHR30269:SF37">
    <property type="entry name" value="MEMBRANE TRANSPORTER PROTEIN"/>
    <property type="match status" value="1"/>
</dbReference>
<evidence type="ECO:0000256" key="8">
    <source>
        <dbReference type="RuleBase" id="RU363041"/>
    </source>
</evidence>
<dbReference type="Proteomes" id="UP001500713">
    <property type="component" value="Unassembled WGS sequence"/>
</dbReference>
<feature type="transmembrane region" description="Helical" evidence="8">
    <location>
        <begin position="140"/>
        <end position="159"/>
    </location>
</feature>
<protein>
    <recommendedName>
        <fullName evidence="8">Probable membrane transporter protein</fullName>
    </recommendedName>
</protein>
<dbReference type="PANTHER" id="PTHR30269">
    <property type="entry name" value="TRANSMEMBRANE PROTEIN YFCA"/>
    <property type="match status" value="1"/>
</dbReference>
<evidence type="ECO:0000313" key="9">
    <source>
        <dbReference type="EMBL" id="GAA0479276.1"/>
    </source>
</evidence>
<evidence type="ECO:0000256" key="3">
    <source>
        <dbReference type="ARBA" id="ARBA00022448"/>
    </source>
</evidence>
<name>A0ABN1AL96_9SPHN</name>
<feature type="transmembrane region" description="Helical" evidence="8">
    <location>
        <begin position="110"/>
        <end position="128"/>
    </location>
</feature>
<feature type="transmembrane region" description="Helical" evidence="8">
    <location>
        <begin position="39"/>
        <end position="64"/>
    </location>
</feature>
<gene>
    <name evidence="9" type="ORF">GCM10009096_21660</name>
</gene>
<comment type="similarity">
    <text evidence="2 8">Belongs to the 4-toluene sulfonate uptake permease (TSUP) (TC 2.A.102) family.</text>
</comment>
<evidence type="ECO:0000256" key="4">
    <source>
        <dbReference type="ARBA" id="ARBA00022475"/>
    </source>
</evidence>
<keyword evidence="6 8" id="KW-1133">Transmembrane helix</keyword>
<feature type="transmembrane region" description="Helical" evidence="8">
    <location>
        <begin position="85"/>
        <end position="104"/>
    </location>
</feature>
<accession>A0ABN1AL96</accession>
<dbReference type="InterPro" id="IPR052017">
    <property type="entry name" value="TSUP"/>
</dbReference>
<feature type="transmembrane region" description="Helical" evidence="8">
    <location>
        <begin position="205"/>
        <end position="223"/>
    </location>
</feature>
<dbReference type="EMBL" id="BAAAEM010000002">
    <property type="protein sequence ID" value="GAA0479276.1"/>
    <property type="molecule type" value="Genomic_DNA"/>
</dbReference>
<evidence type="ECO:0000256" key="2">
    <source>
        <dbReference type="ARBA" id="ARBA00009142"/>
    </source>
</evidence>
<sequence>MIDALNSWLNAHAGLSLLPFLLVCSIVFGASFFRGLTGFGYAILAVPLVSLVAAPTTAVIMAILMQLIIGPFGIRSAIRVIERPLVTKIAVLSCLLTPAGLWLLDIVSADLARLTITMIAIGSFLAFMMKRPPEMNRSPLHILMVGSLSGLLNGFAAMPGPPVILHFVRKGVPPIVARGSMITIFFAAAAMATVVALWRGMIDEQVLVLSLLACPLMIGGNHLGSRFFGSVSEPVWRGVVVLLLGIAATMALIRAF</sequence>
<evidence type="ECO:0000256" key="5">
    <source>
        <dbReference type="ARBA" id="ARBA00022692"/>
    </source>
</evidence>
<dbReference type="RefSeq" id="WP_229954517.1">
    <property type="nucleotide sequence ID" value="NZ_BAAAEM010000002.1"/>
</dbReference>
<evidence type="ECO:0000256" key="6">
    <source>
        <dbReference type="ARBA" id="ARBA00022989"/>
    </source>
</evidence>